<evidence type="ECO:0000313" key="2">
    <source>
        <dbReference type="EMBL" id="GAG15096.1"/>
    </source>
</evidence>
<protein>
    <submittedName>
        <fullName evidence="2">Uncharacterized protein</fullName>
    </submittedName>
</protein>
<reference evidence="2" key="1">
    <citation type="journal article" date="2014" name="Front. Microbiol.">
        <title>High frequency of phylogenetically diverse reductive dehalogenase-homologous genes in deep subseafloor sedimentary metagenomes.</title>
        <authorList>
            <person name="Kawai M."/>
            <person name="Futagami T."/>
            <person name="Toyoda A."/>
            <person name="Takaki Y."/>
            <person name="Nishi S."/>
            <person name="Hori S."/>
            <person name="Arai W."/>
            <person name="Tsubouchi T."/>
            <person name="Morono Y."/>
            <person name="Uchiyama I."/>
            <person name="Ito T."/>
            <person name="Fujiyama A."/>
            <person name="Inagaki F."/>
            <person name="Takami H."/>
        </authorList>
    </citation>
    <scope>NUCLEOTIDE SEQUENCE</scope>
    <source>
        <strain evidence="2">Expedition CK06-06</strain>
    </source>
</reference>
<feature type="non-terminal residue" evidence="2">
    <location>
        <position position="1"/>
    </location>
</feature>
<evidence type="ECO:0000256" key="1">
    <source>
        <dbReference type="SAM" id="MobiDB-lite"/>
    </source>
</evidence>
<dbReference type="EMBL" id="BARS01033760">
    <property type="protein sequence ID" value="GAG15096.1"/>
    <property type="molecule type" value="Genomic_DNA"/>
</dbReference>
<gene>
    <name evidence="2" type="ORF">S01H1_52238</name>
</gene>
<feature type="region of interest" description="Disordered" evidence="1">
    <location>
        <begin position="1"/>
        <end position="21"/>
    </location>
</feature>
<sequence length="32" mass="3274">LKVARTPVGTTTMLPNDEGPCENVSVAYAAAP</sequence>
<comment type="caution">
    <text evidence="2">The sequence shown here is derived from an EMBL/GenBank/DDBJ whole genome shotgun (WGS) entry which is preliminary data.</text>
</comment>
<organism evidence="2">
    <name type="scientific">marine sediment metagenome</name>
    <dbReference type="NCBI Taxonomy" id="412755"/>
    <lineage>
        <taxon>unclassified sequences</taxon>
        <taxon>metagenomes</taxon>
        <taxon>ecological metagenomes</taxon>
    </lineage>
</organism>
<name>X0WQY0_9ZZZZ</name>
<proteinExistence type="predicted"/>
<dbReference type="AlphaFoldDB" id="X0WQY0"/>
<accession>X0WQY0</accession>